<sequence length="102" mass="11125">MEFIAELVVRGTPAIRGDRQNMNAHYIKGIVRQNADGDDEVAYGQPHPILSEDALNGVIGQLHTQALEIIAAQESQISRLQAEAQALRMQLAAQQPAEPQQA</sequence>
<keyword evidence="1" id="KW-0175">Coiled coil</keyword>
<gene>
    <name evidence="2" type="ORF">ANDO1_3038</name>
    <name evidence="3" type="ORF">ANDO2_2900</name>
</gene>
<dbReference type="EMBL" id="CAADHZ010000024">
    <property type="protein sequence ID" value="VFR31875.1"/>
    <property type="molecule type" value="Genomic_DNA"/>
</dbReference>
<evidence type="ECO:0000256" key="1">
    <source>
        <dbReference type="SAM" id="Coils"/>
    </source>
</evidence>
<dbReference type="EMBL" id="CAADIB010000016">
    <property type="protein sequence ID" value="VFR36340.1"/>
    <property type="molecule type" value="Genomic_DNA"/>
</dbReference>
<evidence type="ECO:0000313" key="3">
    <source>
        <dbReference type="EMBL" id="VFR36340.1"/>
    </source>
</evidence>
<feature type="coiled-coil region" evidence="1">
    <location>
        <begin position="63"/>
        <end position="90"/>
    </location>
</feature>
<protein>
    <submittedName>
        <fullName evidence="2">Uncharacterized protein</fullName>
    </submittedName>
</protein>
<reference evidence="2" key="1">
    <citation type="submission" date="2019-03" db="EMBL/GenBank/DDBJ databases">
        <authorList>
            <person name="Danneels B."/>
        </authorList>
    </citation>
    <scope>NUCLEOTIDE SEQUENCE</scope>
</reference>
<name>A0A484Q3H6_9ZZZZ</name>
<evidence type="ECO:0000313" key="2">
    <source>
        <dbReference type="EMBL" id="VFR31875.1"/>
    </source>
</evidence>
<proteinExistence type="predicted"/>
<dbReference type="AlphaFoldDB" id="A0A484Q3H6"/>
<accession>A0A484Q3H6</accession>
<organism evidence="2">
    <name type="scientific">plant metagenome</name>
    <dbReference type="NCBI Taxonomy" id="1297885"/>
    <lineage>
        <taxon>unclassified sequences</taxon>
        <taxon>metagenomes</taxon>
        <taxon>organismal metagenomes</taxon>
    </lineage>
</organism>